<dbReference type="EMBL" id="APAU02000126">
    <property type="protein sequence ID" value="EUB56182.1"/>
    <property type="molecule type" value="Genomic_DNA"/>
</dbReference>
<dbReference type="AlphaFoldDB" id="W6UD04"/>
<evidence type="ECO:0000313" key="1">
    <source>
        <dbReference type="EMBL" id="EUB56182.1"/>
    </source>
</evidence>
<dbReference type="Proteomes" id="UP000019149">
    <property type="component" value="Unassembled WGS sequence"/>
</dbReference>
<dbReference type="GeneID" id="36344702"/>
<reference evidence="1 2" key="1">
    <citation type="journal article" date="2013" name="Nat. Genet.">
        <title>The genome of the hydatid tapeworm Echinococcus granulosus.</title>
        <authorList>
            <person name="Zheng H."/>
            <person name="Zhang W."/>
            <person name="Zhang L."/>
            <person name="Zhang Z."/>
            <person name="Li J."/>
            <person name="Lu G."/>
            <person name="Zhu Y."/>
            <person name="Wang Y."/>
            <person name="Huang Y."/>
            <person name="Liu J."/>
            <person name="Kang H."/>
            <person name="Chen J."/>
            <person name="Wang L."/>
            <person name="Chen A."/>
            <person name="Yu S."/>
            <person name="Gao Z."/>
            <person name="Jin L."/>
            <person name="Gu W."/>
            <person name="Wang Z."/>
            <person name="Zhao L."/>
            <person name="Shi B."/>
            <person name="Wen H."/>
            <person name="Lin R."/>
            <person name="Jones M.K."/>
            <person name="Brejova B."/>
            <person name="Vinar T."/>
            <person name="Zhao G."/>
            <person name="McManus D.P."/>
            <person name="Chen Z."/>
            <person name="Zhou Y."/>
            <person name="Wang S."/>
        </authorList>
    </citation>
    <scope>NUCLEOTIDE SEQUENCE [LARGE SCALE GENOMIC DNA]</scope>
</reference>
<dbReference type="CTD" id="36344702"/>
<organism evidence="1 2">
    <name type="scientific">Echinococcus granulosus</name>
    <name type="common">Hydatid tapeworm</name>
    <dbReference type="NCBI Taxonomy" id="6210"/>
    <lineage>
        <taxon>Eukaryota</taxon>
        <taxon>Metazoa</taxon>
        <taxon>Spiralia</taxon>
        <taxon>Lophotrochozoa</taxon>
        <taxon>Platyhelminthes</taxon>
        <taxon>Cestoda</taxon>
        <taxon>Eucestoda</taxon>
        <taxon>Cyclophyllidea</taxon>
        <taxon>Taeniidae</taxon>
        <taxon>Echinococcus</taxon>
        <taxon>Echinococcus granulosus group</taxon>
    </lineage>
</organism>
<dbReference type="RefSeq" id="XP_024347378.1">
    <property type="nucleotide sequence ID" value="XM_024498236.1"/>
</dbReference>
<accession>W6UD04</accession>
<name>W6UD04_ECHGR</name>
<dbReference type="KEGG" id="egl:EGR_08987"/>
<protein>
    <submittedName>
        <fullName evidence="1">Uncharacterized protein</fullName>
    </submittedName>
</protein>
<sequence length="181" mass="20756">MSQAYMNFLHKSLPEVLAKQKSLHRILDEVASLTEMMRNVQPLPITQMHLSDLFSQIPFVADHEHLPFVKMSQAYMNFLHKSLPEVLAKQKSLHRILDEVASLTEMMRNVQPLPITQMHLSDLFSQAILENPEAAPLNANIGLHYFNIEEDSTKYTSLVPTSKFNVYKLNLSSIYCVKLFA</sequence>
<keyword evidence="2" id="KW-1185">Reference proteome</keyword>
<proteinExistence type="predicted"/>
<comment type="caution">
    <text evidence="1">The sequence shown here is derived from an EMBL/GenBank/DDBJ whole genome shotgun (WGS) entry which is preliminary data.</text>
</comment>
<evidence type="ECO:0000313" key="2">
    <source>
        <dbReference type="Proteomes" id="UP000019149"/>
    </source>
</evidence>
<gene>
    <name evidence="1" type="ORF">EGR_08987</name>
</gene>